<dbReference type="InterPro" id="IPR008936">
    <property type="entry name" value="Rho_GTPase_activation_prot"/>
</dbReference>
<dbReference type="PROSITE" id="PS50023">
    <property type="entry name" value="LIM_DOMAIN_2"/>
    <property type="match status" value="2"/>
</dbReference>
<dbReference type="Gene3D" id="1.10.555.10">
    <property type="entry name" value="Rho GTPase activation protein"/>
    <property type="match status" value="1"/>
</dbReference>
<keyword evidence="5" id="KW-0175">Coiled coil</keyword>
<evidence type="ECO:0000256" key="4">
    <source>
        <dbReference type="PROSITE-ProRule" id="PRU00125"/>
    </source>
</evidence>
<feature type="compositionally biased region" description="Polar residues" evidence="6">
    <location>
        <begin position="1"/>
        <end position="11"/>
    </location>
</feature>
<dbReference type="GO" id="GO:0007165">
    <property type="term" value="P:signal transduction"/>
    <property type="evidence" value="ECO:0007669"/>
    <property type="project" value="InterPro"/>
</dbReference>
<accession>A0A1Y1URJ0</accession>
<dbReference type="AlphaFoldDB" id="A0A1Y1URJ0"/>
<dbReference type="CDD" id="cd09395">
    <property type="entry name" value="LIM2_Rga"/>
    <property type="match status" value="1"/>
</dbReference>
<dbReference type="FunFam" id="1.10.555.10:FF:000043">
    <property type="entry name" value="Rho GTPase activator Rga"/>
    <property type="match status" value="1"/>
</dbReference>
<dbReference type="PROSITE" id="PS50081">
    <property type="entry name" value="ZF_DAG_PE_2"/>
    <property type="match status" value="1"/>
</dbReference>
<gene>
    <name evidence="10" type="ORF">BD324DRAFT_611705</name>
</gene>
<evidence type="ECO:0000256" key="5">
    <source>
        <dbReference type="SAM" id="Coils"/>
    </source>
</evidence>
<dbReference type="SMART" id="SM00132">
    <property type="entry name" value="LIM"/>
    <property type="match status" value="2"/>
</dbReference>
<dbReference type="CDD" id="cd20824">
    <property type="entry name" value="C1_SpBZZ1-like"/>
    <property type="match status" value="1"/>
</dbReference>
<proteinExistence type="predicted"/>
<dbReference type="PROSITE" id="PS00478">
    <property type="entry name" value="LIM_DOMAIN_1"/>
    <property type="match status" value="2"/>
</dbReference>
<feature type="domain" description="Phorbol-ester/DAG-type" evidence="8">
    <location>
        <begin position="725"/>
        <end position="773"/>
    </location>
</feature>
<dbReference type="FunFam" id="2.10.110.10:FF:000160">
    <property type="entry name" value="Signal transducer, putative"/>
    <property type="match status" value="1"/>
</dbReference>
<dbReference type="GO" id="GO:0005096">
    <property type="term" value="F:GTPase activator activity"/>
    <property type="evidence" value="ECO:0007669"/>
    <property type="project" value="UniProtKB-KW"/>
</dbReference>
<reference evidence="10 11" key="1">
    <citation type="submission" date="2017-03" db="EMBL/GenBank/DDBJ databases">
        <title>Widespread Adenine N6-methylation of Active Genes in Fungi.</title>
        <authorList>
            <consortium name="DOE Joint Genome Institute"/>
            <person name="Mondo S.J."/>
            <person name="Dannebaum R.O."/>
            <person name="Kuo R.C."/>
            <person name="Louie K.B."/>
            <person name="Bewick A.J."/>
            <person name="Labutti K."/>
            <person name="Haridas S."/>
            <person name="Kuo A."/>
            <person name="Salamov A."/>
            <person name="Ahrendt S.R."/>
            <person name="Lau R."/>
            <person name="Bowen B.P."/>
            <person name="Lipzen A."/>
            <person name="Sullivan W."/>
            <person name="Andreopoulos W.B."/>
            <person name="Clum A."/>
            <person name="Lindquist E."/>
            <person name="Daum C."/>
            <person name="Northen T.R."/>
            <person name="Ramamoorthy G."/>
            <person name="Schmitz R.J."/>
            <person name="Gryganskyi A."/>
            <person name="Culley D."/>
            <person name="Magnuson J."/>
            <person name="James T.Y."/>
            <person name="O'Malley M.A."/>
            <person name="Stajich J.E."/>
            <person name="Spatafora J.W."/>
            <person name="Visel A."/>
            <person name="Grigoriev I.V."/>
        </authorList>
    </citation>
    <scope>NUCLEOTIDE SEQUENCE [LARGE SCALE GENOMIC DNA]</scope>
    <source>
        <strain evidence="10 11">NRRL Y-17943</strain>
    </source>
</reference>
<evidence type="ECO:0008006" key="12">
    <source>
        <dbReference type="Google" id="ProtNLM"/>
    </source>
</evidence>
<dbReference type="SUPFAM" id="SSF57889">
    <property type="entry name" value="Cysteine-rich domain"/>
    <property type="match status" value="1"/>
</dbReference>
<dbReference type="OrthoDB" id="79452at2759"/>
<dbReference type="SMART" id="SM00109">
    <property type="entry name" value="C1"/>
    <property type="match status" value="1"/>
</dbReference>
<evidence type="ECO:0000313" key="10">
    <source>
        <dbReference type="EMBL" id="ORX40660.1"/>
    </source>
</evidence>
<dbReference type="GO" id="GO:0046872">
    <property type="term" value="F:metal ion binding"/>
    <property type="evidence" value="ECO:0007669"/>
    <property type="project" value="UniProtKB-KW"/>
</dbReference>
<dbReference type="PANTHER" id="PTHR46075:SF2">
    <property type="entry name" value="RHO GTPASE ACTIVATING PROTEIN AT 5A, ISOFORM A"/>
    <property type="match status" value="1"/>
</dbReference>
<evidence type="ECO:0000256" key="1">
    <source>
        <dbReference type="ARBA" id="ARBA00022468"/>
    </source>
</evidence>
<dbReference type="SUPFAM" id="SSF48350">
    <property type="entry name" value="GTPase activation domain, GAP"/>
    <property type="match status" value="1"/>
</dbReference>
<feature type="region of interest" description="Disordered" evidence="6">
    <location>
        <begin position="158"/>
        <end position="352"/>
    </location>
</feature>
<evidence type="ECO:0000259" key="7">
    <source>
        <dbReference type="PROSITE" id="PS50023"/>
    </source>
</evidence>
<dbReference type="PROSITE" id="PS50238">
    <property type="entry name" value="RHOGAP"/>
    <property type="match status" value="1"/>
</dbReference>
<comment type="caution">
    <text evidence="10">The sequence shown here is derived from an EMBL/GenBank/DDBJ whole genome shotgun (WGS) entry which is preliminary data.</text>
</comment>
<feature type="compositionally biased region" description="Basic and acidic residues" evidence="6">
    <location>
        <begin position="164"/>
        <end position="192"/>
    </location>
</feature>
<evidence type="ECO:0000259" key="9">
    <source>
        <dbReference type="PROSITE" id="PS50238"/>
    </source>
</evidence>
<feature type="compositionally biased region" description="Pro residues" evidence="6">
    <location>
        <begin position="207"/>
        <end position="221"/>
    </location>
</feature>
<dbReference type="InterPro" id="IPR051854">
    <property type="entry name" value="Rho-type_GAP"/>
</dbReference>
<keyword evidence="11" id="KW-1185">Reference proteome</keyword>
<feature type="compositionally biased region" description="Polar residues" evidence="6">
    <location>
        <begin position="288"/>
        <end position="301"/>
    </location>
</feature>
<dbReference type="Pfam" id="PF00130">
    <property type="entry name" value="C1_1"/>
    <property type="match status" value="1"/>
</dbReference>
<dbReference type="Pfam" id="PF00620">
    <property type="entry name" value="RhoGAP"/>
    <property type="match status" value="1"/>
</dbReference>
<keyword evidence="2 4" id="KW-0479">Metal-binding</keyword>
<dbReference type="Gene3D" id="1.10.287.1490">
    <property type="match status" value="1"/>
</dbReference>
<feature type="compositionally biased region" description="Pro residues" evidence="6">
    <location>
        <begin position="318"/>
        <end position="331"/>
    </location>
</feature>
<dbReference type="Gene3D" id="3.30.60.20">
    <property type="match status" value="1"/>
</dbReference>
<dbReference type="InterPro" id="IPR046349">
    <property type="entry name" value="C1-like_sf"/>
</dbReference>
<feature type="compositionally biased region" description="Polar residues" evidence="6">
    <location>
        <begin position="21"/>
        <end position="30"/>
    </location>
</feature>
<dbReference type="PANTHER" id="PTHR46075">
    <property type="entry name" value="CHIMERIN FAMILY MEMBER"/>
    <property type="match status" value="1"/>
</dbReference>
<keyword evidence="1" id="KW-0343">GTPase activation</keyword>
<evidence type="ECO:0000256" key="2">
    <source>
        <dbReference type="ARBA" id="ARBA00022723"/>
    </source>
</evidence>
<evidence type="ECO:0000313" key="11">
    <source>
        <dbReference type="Proteomes" id="UP000193218"/>
    </source>
</evidence>
<feature type="domain" description="LIM zinc-binding" evidence="7">
    <location>
        <begin position="98"/>
        <end position="157"/>
    </location>
</feature>
<feature type="coiled-coil region" evidence="5">
    <location>
        <begin position="433"/>
        <end position="502"/>
    </location>
</feature>
<dbReference type="Proteomes" id="UP000193218">
    <property type="component" value="Unassembled WGS sequence"/>
</dbReference>
<dbReference type="InterPro" id="IPR000198">
    <property type="entry name" value="RhoGAP_dom"/>
</dbReference>
<feature type="region of interest" description="Disordered" evidence="6">
    <location>
        <begin position="1"/>
        <end position="33"/>
    </location>
</feature>
<feature type="coiled-coil region" evidence="5">
    <location>
        <begin position="527"/>
        <end position="638"/>
    </location>
</feature>
<dbReference type="Pfam" id="PF00412">
    <property type="entry name" value="LIM"/>
    <property type="match status" value="2"/>
</dbReference>
<dbReference type="EMBL" id="NBSH01000001">
    <property type="protein sequence ID" value="ORX40660.1"/>
    <property type="molecule type" value="Genomic_DNA"/>
</dbReference>
<dbReference type="InterPro" id="IPR001781">
    <property type="entry name" value="Znf_LIM"/>
</dbReference>
<dbReference type="SMART" id="SM00324">
    <property type="entry name" value="RhoGAP"/>
    <property type="match status" value="1"/>
</dbReference>
<feature type="domain" description="Rho-GAP" evidence="9">
    <location>
        <begin position="791"/>
        <end position="982"/>
    </location>
</feature>
<evidence type="ECO:0000256" key="6">
    <source>
        <dbReference type="SAM" id="MobiDB-lite"/>
    </source>
</evidence>
<dbReference type="GeneID" id="33556103"/>
<dbReference type="FunCoup" id="A0A1Y1URJ0">
    <property type="interactions" value="253"/>
</dbReference>
<organism evidence="10 11">
    <name type="scientific">Kockovaella imperatae</name>
    <dbReference type="NCBI Taxonomy" id="4999"/>
    <lineage>
        <taxon>Eukaryota</taxon>
        <taxon>Fungi</taxon>
        <taxon>Dikarya</taxon>
        <taxon>Basidiomycota</taxon>
        <taxon>Agaricomycotina</taxon>
        <taxon>Tremellomycetes</taxon>
        <taxon>Tremellales</taxon>
        <taxon>Cuniculitremaceae</taxon>
        <taxon>Kockovaella</taxon>
    </lineage>
</organism>
<sequence length="986" mass="108551">MHSPTASSSAPSVLRPAPLTDAQTNTTESMPNLGEMDVKCGGCTKVIDQENGGVVVAFGNSLWHVDCFRCAKCQDKVSADTNLLLLSDGSPVCGKCSYNCYVCKQSITEEAIMTGDESYHAQCFTCRTCKRRIEELVFAKTSQGIYCMACHNERVARSRRHAEARRQRAARKDKEREEAERRDKENQDEARARTVAALNGSTTHVPSPIPDPPPSPSPLMEPSPRFTDGEPRSREPSVDRPIPSTPAESVRSDRGSPSPRPASPRNVGLGVSLGVPMSKAEKRRSINPAMNFNMDSANSTFAAEPRSSPLRSSFTEAPEPPPKETTPPKETPQPKDTPQLHPPNIPHMSFSLSDPDFALILNTIDQRESPPSPTRLSPNAGSTPLLIRTRQPSAESTVSLSRLEAGAFSSIVEMVATAKHEQQETLSVDLSLLTGIISEIEDLKEALVSLKTKYSGVKRTSQQYSEGLTVAGEEYDKEVAHRRELEAEVSRLRAQVHSQTARLSVISGDERRQENMRRRSNDLAVSLTGLERDISRLRAQRDMTLAEVEELEKSAGDASDPATALTSRLDTIKEQYREELEPLTAQREALQREIAELRETREQFLEESAALAAKNEELAELNAQLSRQAEQLQDTLARSRPTIFKGRHPSGSPSMSSLATSATLHEVPEETARVIKVTKPEVEAAPARRFKWYKSSKGPDISVGSASISRPLLPRRPPTEIGLRDHAFQQHSTMRFTRCDLCQEKMWGLQEVRCAACGMVCHSKCAEKLPKSCSGRQEVLDGPMPPSMFGRDLAEQTAADKLPVPVIVTKCIAAVEVVGMEYEGIYRKTGGSSQSKQITQLFERGDYDAFDLADIEAFNDISSTTSVLKTYFRQLPDPLLTHALHESFVAAASIRDASNKHSALCALLKELPKDNYNTLRLLMLHLNRVAQLASVNLMTSQNLGVVFGPTLMRSSDPGREFGDMAGKALSVQWMVDNAPQVFADPL</sequence>
<dbReference type="InterPro" id="IPR002219">
    <property type="entry name" value="PKC_DAG/PE"/>
</dbReference>
<name>A0A1Y1URJ0_9TREE</name>
<keyword evidence="4" id="KW-0440">LIM domain</keyword>
<dbReference type="RefSeq" id="XP_021874339.1">
    <property type="nucleotide sequence ID" value="XM_022014295.1"/>
</dbReference>
<feature type="domain" description="LIM zinc-binding" evidence="7">
    <location>
        <begin position="38"/>
        <end position="97"/>
    </location>
</feature>
<dbReference type="PROSITE" id="PS00479">
    <property type="entry name" value="ZF_DAG_PE_1"/>
    <property type="match status" value="1"/>
</dbReference>
<evidence type="ECO:0000259" key="8">
    <source>
        <dbReference type="PROSITE" id="PS50081"/>
    </source>
</evidence>
<dbReference type="InParanoid" id="A0A1Y1URJ0"/>
<feature type="compositionally biased region" description="Basic and acidic residues" evidence="6">
    <location>
        <begin position="227"/>
        <end position="238"/>
    </location>
</feature>
<evidence type="ECO:0000256" key="3">
    <source>
        <dbReference type="ARBA" id="ARBA00022833"/>
    </source>
</evidence>
<dbReference type="Gene3D" id="2.10.110.10">
    <property type="entry name" value="Cysteine Rich Protein"/>
    <property type="match status" value="2"/>
</dbReference>
<protein>
    <recommendedName>
        <fullName evidence="12">Signal transducer</fullName>
    </recommendedName>
</protein>
<dbReference type="STRING" id="4999.A0A1Y1URJ0"/>
<keyword evidence="3 4" id="KW-0862">Zinc</keyword>